<dbReference type="EMBL" id="JACJQU010000002">
    <property type="protein sequence ID" value="MBD2293037.1"/>
    <property type="molecule type" value="Genomic_DNA"/>
</dbReference>
<dbReference type="RefSeq" id="WP_190558010.1">
    <property type="nucleotide sequence ID" value="NZ_JACJQU010000002.1"/>
</dbReference>
<dbReference type="Proteomes" id="UP000662185">
    <property type="component" value="Unassembled WGS sequence"/>
</dbReference>
<keyword evidence="2" id="KW-1185">Reference proteome</keyword>
<organism evidence="1 2">
    <name type="scientific">Anabaena sphaerica FACHB-251</name>
    <dbReference type="NCBI Taxonomy" id="2692883"/>
    <lineage>
        <taxon>Bacteria</taxon>
        <taxon>Bacillati</taxon>
        <taxon>Cyanobacteriota</taxon>
        <taxon>Cyanophyceae</taxon>
        <taxon>Nostocales</taxon>
        <taxon>Nostocaceae</taxon>
        <taxon>Anabaena</taxon>
    </lineage>
</organism>
<sequence length="55" mass="6351">MTSPLQWVNLTTVKTRLASSQRPEAALDALYKRNSQWWSLSFQYAAKYIDCTVLV</sequence>
<dbReference type="AlphaFoldDB" id="A0A926WEN6"/>
<reference evidence="2" key="1">
    <citation type="journal article" date="2020" name="ISME J.">
        <title>Comparative genomics reveals insights into cyanobacterial evolution and habitat adaptation.</title>
        <authorList>
            <person name="Chen M.Y."/>
            <person name="Teng W.K."/>
            <person name="Zhao L."/>
            <person name="Hu C.X."/>
            <person name="Zhou Y.K."/>
            <person name="Han B.P."/>
            <person name="Song L.R."/>
            <person name="Shu W.S."/>
        </authorList>
    </citation>
    <scope>NUCLEOTIDE SEQUENCE [LARGE SCALE GENOMIC DNA]</scope>
    <source>
        <strain evidence="2">FACHB-251</strain>
    </source>
</reference>
<comment type="caution">
    <text evidence="1">The sequence shown here is derived from an EMBL/GenBank/DDBJ whole genome shotgun (WGS) entry which is preliminary data.</text>
</comment>
<accession>A0A926WEN6</accession>
<gene>
    <name evidence="1" type="ORF">H6G06_05950</name>
</gene>
<evidence type="ECO:0000313" key="1">
    <source>
        <dbReference type="EMBL" id="MBD2293037.1"/>
    </source>
</evidence>
<protein>
    <submittedName>
        <fullName evidence="1">Uncharacterized protein</fullName>
    </submittedName>
</protein>
<name>A0A926WEN6_9NOST</name>
<proteinExistence type="predicted"/>
<evidence type="ECO:0000313" key="2">
    <source>
        <dbReference type="Proteomes" id="UP000662185"/>
    </source>
</evidence>